<name>A0A6N7LKT6_SINTE</name>
<protein>
    <submittedName>
        <fullName evidence="3">GNAT family N-acetyltransferase</fullName>
    </submittedName>
</protein>
<dbReference type="InterPro" id="IPR016181">
    <property type="entry name" value="Acyl_CoA_acyltransferase"/>
</dbReference>
<keyword evidence="4" id="KW-1185">Reference proteome</keyword>
<dbReference type="RefSeq" id="WP_153442233.1">
    <property type="nucleotide sequence ID" value="NZ_JACIGA010000003.1"/>
</dbReference>
<proteinExistence type="predicted"/>
<gene>
    <name evidence="3" type="ORF">GHK62_28200</name>
</gene>
<dbReference type="PANTHER" id="PTHR13947">
    <property type="entry name" value="GNAT FAMILY N-ACETYLTRANSFERASE"/>
    <property type="match status" value="1"/>
</dbReference>
<sequence>MTDEAPGAVEIRRFAAADEQGVIDVILPIQREEFGIAITIDDQPDLRSIADFYQSGTGDFWVATMDDRIVGTLGLKDIGGSQAAIRKMFVAPDFRGRSHGVAARLLENLLAHAEHRKIAALFLGTTDKFLAAHRFYEKNGFAEIAKDDLPAGFPVMSVDTKFYVRRLSPAA</sequence>
<dbReference type="PANTHER" id="PTHR13947:SF37">
    <property type="entry name" value="LD18367P"/>
    <property type="match status" value="1"/>
</dbReference>
<keyword evidence="1 3" id="KW-0808">Transferase</keyword>
<evidence type="ECO:0000256" key="1">
    <source>
        <dbReference type="ARBA" id="ARBA00022679"/>
    </source>
</evidence>
<evidence type="ECO:0000313" key="3">
    <source>
        <dbReference type="EMBL" id="MQX18471.1"/>
    </source>
</evidence>
<evidence type="ECO:0000259" key="2">
    <source>
        <dbReference type="PROSITE" id="PS51186"/>
    </source>
</evidence>
<dbReference type="OrthoDB" id="9799681at2"/>
<dbReference type="GO" id="GO:0008080">
    <property type="term" value="F:N-acetyltransferase activity"/>
    <property type="evidence" value="ECO:0007669"/>
    <property type="project" value="InterPro"/>
</dbReference>
<dbReference type="EMBL" id="WITC01000120">
    <property type="protein sequence ID" value="MQX18471.1"/>
    <property type="molecule type" value="Genomic_DNA"/>
</dbReference>
<dbReference type="CDD" id="cd04301">
    <property type="entry name" value="NAT_SF"/>
    <property type="match status" value="1"/>
</dbReference>
<reference evidence="3 4" key="1">
    <citation type="journal article" date="2013" name="Genome Biol.">
        <title>Comparative genomics of the core and accessory genomes of 48 Sinorhizobium strains comprising five genospecies.</title>
        <authorList>
            <person name="Sugawara M."/>
            <person name="Epstein B."/>
            <person name="Badgley B.D."/>
            <person name="Unno T."/>
            <person name="Xu L."/>
            <person name="Reese J."/>
            <person name="Gyaneshwar P."/>
            <person name="Denny R."/>
            <person name="Mudge J."/>
            <person name="Bharti A.K."/>
            <person name="Farmer A.D."/>
            <person name="May G.D."/>
            <person name="Woodward J.E."/>
            <person name="Medigue C."/>
            <person name="Vallenet D."/>
            <person name="Lajus A."/>
            <person name="Rouy Z."/>
            <person name="Martinez-Vaz B."/>
            <person name="Tiffin P."/>
            <person name="Young N.D."/>
            <person name="Sadowsky M.J."/>
        </authorList>
    </citation>
    <scope>NUCLEOTIDE SEQUENCE [LARGE SCALE GENOMIC DNA]</scope>
    <source>
        <strain evidence="3 4">USDA4894</strain>
    </source>
</reference>
<comment type="caution">
    <text evidence="3">The sequence shown here is derived from an EMBL/GenBank/DDBJ whole genome shotgun (WGS) entry which is preliminary data.</text>
</comment>
<feature type="domain" description="N-acetyltransferase" evidence="2">
    <location>
        <begin position="9"/>
        <end position="165"/>
    </location>
</feature>
<dbReference type="Pfam" id="PF00583">
    <property type="entry name" value="Acetyltransf_1"/>
    <property type="match status" value="1"/>
</dbReference>
<dbReference type="InterPro" id="IPR050769">
    <property type="entry name" value="NAT_camello-type"/>
</dbReference>
<dbReference type="AlphaFoldDB" id="A0A6N7LKT6"/>
<dbReference type="SUPFAM" id="SSF55729">
    <property type="entry name" value="Acyl-CoA N-acyltransferases (Nat)"/>
    <property type="match status" value="1"/>
</dbReference>
<dbReference type="InterPro" id="IPR000182">
    <property type="entry name" value="GNAT_dom"/>
</dbReference>
<organism evidence="3 4">
    <name type="scientific">Sinorhizobium terangae</name>
    <dbReference type="NCBI Taxonomy" id="110322"/>
    <lineage>
        <taxon>Bacteria</taxon>
        <taxon>Pseudomonadati</taxon>
        <taxon>Pseudomonadota</taxon>
        <taxon>Alphaproteobacteria</taxon>
        <taxon>Hyphomicrobiales</taxon>
        <taxon>Rhizobiaceae</taxon>
        <taxon>Sinorhizobium/Ensifer group</taxon>
        <taxon>Sinorhizobium</taxon>
    </lineage>
</organism>
<dbReference type="Proteomes" id="UP000439983">
    <property type="component" value="Unassembled WGS sequence"/>
</dbReference>
<dbReference type="Gene3D" id="3.40.630.30">
    <property type="match status" value="1"/>
</dbReference>
<evidence type="ECO:0000313" key="4">
    <source>
        <dbReference type="Proteomes" id="UP000439983"/>
    </source>
</evidence>
<accession>A0A6N7LKT6</accession>
<dbReference type="PROSITE" id="PS51186">
    <property type="entry name" value="GNAT"/>
    <property type="match status" value="1"/>
</dbReference>